<dbReference type="Pfam" id="PF02769">
    <property type="entry name" value="AIRS_C"/>
    <property type="match status" value="1"/>
</dbReference>
<dbReference type="SUPFAM" id="SSF56042">
    <property type="entry name" value="PurM C-terminal domain-like"/>
    <property type="match status" value="1"/>
</dbReference>
<proteinExistence type="predicted"/>
<evidence type="ECO:0000313" key="2">
    <source>
        <dbReference type="EMBL" id="KKL84321.1"/>
    </source>
</evidence>
<dbReference type="EMBL" id="LAZR01021733">
    <property type="protein sequence ID" value="KKL84321.1"/>
    <property type="molecule type" value="Genomic_DNA"/>
</dbReference>
<accession>A0A0F9G1J9</accession>
<sequence length="157" mass="16897">IGDHGMTVICQREGIELDMQLKSDCAGLSSLTCELLENTDDVKFMRDPTRGGLAATVNEICKGTSLNVRIRERDIPVNPSTQAAADIFGFDLLTVANEGKVVAVVSAESADTCLNICRNHPLGKKASRIGEVIVPSHHKLIKSKILSQKSSIVRVAI</sequence>
<organism evidence="2">
    <name type="scientific">marine sediment metagenome</name>
    <dbReference type="NCBI Taxonomy" id="412755"/>
    <lineage>
        <taxon>unclassified sequences</taxon>
        <taxon>metagenomes</taxon>
        <taxon>ecological metagenomes</taxon>
    </lineage>
</organism>
<dbReference type="InterPro" id="IPR011854">
    <property type="entry name" value="HypE"/>
</dbReference>
<dbReference type="Gene3D" id="3.90.650.10">
    <property type="entry name" value="PurM-like C-terminal domain"/>
    <property type="match status" value="1"/>
</dbReference>
<dbReference type="InterPro" id="IPR036676">
    <property type="entry name" value="PurM-like_C_sf"/>
</dbReference>
<reference evidence="2" key="1">
    <citation type="journal article" date="2015" name="Nature">
        <title>Complex archaea that bridge the gap between prokaryotes and eukaryotes.</title>
        <authorList>
            <person name="Spang A."/>
            <person name="Saw J.H."/>
            <person name="Jorgensen S.L."/>
            <person name="Zaremba-Niedzwiedzka K."/>
            <person name="Martijn J."/>
            <person name="Lind A.E."/>
            <person name="van Eijk R."/>
            <person name="Schleper C."/>
            <person name="Guy L."/>
            <person name="Ettema T.J."/>
        </authorList>
    </citation>
    <scope>NUCLEOTIDE SEQUENCE</scope>
</reference>
<feature type="domain" description="PurM-like C-terminal" evidence="1">
    <location>
        <begin position="1"/>
        <end position="140"/>
    </location>
</feature>
<dbReference type="InterPro" id="IPR010918">
    <property type="entry name" value="PurM-like_C_dom"/>
</dbReference>
<protein>
    <recommendedName>
        <fullName evidence="1">PurM-like C-terminal domain-containing protein</fullName>
    </recommendedName>
</protein>
<dbReference type="GO" id="GO:0051604">
    <property type="term" value="P:protein maturation"/>
    <property type="evidence" value="ECO:0007669"/>
    <property type="project" value="TreeGrafter"/>
</dbReference>
<dbReference type="AlphaFoldDB" id="A0A0F9G1J9"/>
<feature type="non-terminal residue" evidence="2">
    <location>
        <position position="1"/>
    </location>
</feature>
<evidence type="ECO:0000259" key="1">
    <source>
        <dbReference type="Pfam" id="PF02769"/>
    </source>
</evidence>
<dbReference type="PANTHER" id="PTHR30303:SF0">
    <property type="entry name" value="CARBAMOYL DEHYDRATASE HYPE"/>
    <property type="match status" value="1"/>
</dbReference>
<gene>
    <name evidence="2" type="ORF">LCGC14_1965880</name>
</gene>
<dbReference type="PANTHER" id="PTHR30303">
    <property type="entry name" value="HYDROGENASE ISOENZYMES FORMATION PROTEIN HYPE"/>
    <property type="match status" value="1"/>
</dbReference>
<name>A0A0F9G1J9_9ZZZZ</name>
<comment type="caution">
    <text evidence="2">The sequence shown here is derived from an EMBL/GenBank/DDBJ whole genome shotgun (WGS) entry which is preliminary data.</text>
</comment>